<comment type="similarity">
    <text evidence="3 10 13">Belongs to the IPP transferase family.</text>
</comment>
<sequence length="333" mass="38817">MLKKLLIIVGPTASGKTDLSLRLAKKYHGEIVSADSRQVYKGMDIGTGKDLVSGAKLKIVKSLKGFRNSLNGYYQIRGVKVWGYDLAKPKDDFNVSDYVTFASFVVNNIWERERLSIITGGSGFYISALLDGVSSLIIPPNLLLRKKLNGVDVGGLRRILEKSDAKFISRLNESDIKNPRRLIRAIEIAEYKRINPDWLRRNSSSMQKVLDYDKLLIVGLFAEKSALDERVSRRVNKRIEDGFEKEVLRLIKSGVDWRYKSMQAMGYLQFRDYNNGKSTREEFIRKWILEERKYVKRQLTWFKKDKRICWFDITSPRWIDDLEKRVQSWYHEE</sequence>
<evidence type="ECO:0000256" key="12">
    <source>
        <dbReference type="RuleBase" id="RU003784"/>
    </source>
</evidence>
<dbReference type="PATRIC" id="fig|1618550.3.peg.320"/>
<comment type="function">
    <text evidence="2 10 12">Catalyzes the transfer of a dimethylallyl group onto the adenine at position 37 in tRNAs that read codons beginning with uridine, leading to the formation of N6-(dimethylallyl)adenosine (i(6)A).</text>
</comment>
<dbReference type="EMBL" id="LBWP01000004">
    <property type="protein sequence ID" value="KKR11654.1"/>
    <property type="molecule type" value="Genomic_DNA"/>
</dbReference>
<keyword evidence="6 10" id="KW-0547">Nucleotide-binding</keyword>
<dbReference type="GO" id="GO:0005524">
    <property type="term" value="F:ATP binding"/>
    <property type="evidence" value="ECO:0007669"/>
    <property type="project" value="UniProtKB-UniRule"/>
</dbReference>
<dbReference type="GO" id="GO:0006400">
    <property type="term" value="P:tRNA modification"/>
    <property type="evidence" value="ECO:0007669"/>
    <property type="project" value="TreeGrafter"/>
</dbReference>
<accession>A0A0G0N644</accession>
<dbReference type="PANTHER" id="PTHR11088">
    <property type="entry name" value="TRNA DIMETHYLALLYLTRANSFERASE"/>
    <property type="match status" value="1"/>
</dbReference>
<evidence type="ECO:0000313" key="14">
    <source>
        <dbReference type="EMBL" id="KKR11654.1"/>
    </source>
</evidence>
<evidence type="ECO:0000313" key="15">
    <source>
        <dbReference type="Proteomes" id="UP000034246"/>
    </source>
</evidence>
<dbReference type="Pfam" id="PF01745">
    <property type="entry name" value="IPT"/>
    <property type="match status" value="1"/>
</dbReference>
<dbReference type="Pfam" id="PF01715">
    <property type="entry name" value="IPPT"/>
    <property type="match status" value="1"/>
</dbReference>
<evidence type="ECO:0000256" key="10">
    <source>
        <dbReference type="HAMAP-Rule" id="MF_00185"/>
    </source>
</evidence>
<reference evidence="14 15" key="1">
    <citation type="journal article" date="2015" name="Nature">
        <title>rRNA introns, odd ribosomes, and small enigmatic genomes across a large radiation of phyla.</title>
        <authorList>
            <person name="Brown C.T."/>
            <person name="Hug L.A."/>
            <person name="Thomas B.C."/>
            <person name="Sharon I."/>
            <person name="Castelle C.J."/>
            <person name="Singh A."/>
            <person name="Wilkins M.J."/>
            <person name="Williams K.H."/>
            <person name="Banfield J.F."/>
        </authorList>
    </citation>
    <scope>NUCLEOTIDE SEQUENCE [LARGE SCALE GENOMIC DNA]</scope>
</reference>
<keyword evidence="8 10" id="KW-0460">Magnesium</keyword>
<dbReference type="Gene3D" id="3.40.50.300">
    <property type="entry name" value="P-loop containing nucleotide triphosphate hydrolases"/>
    <property type="match status" value="1"/>
</dbReference>
<feature type="region of interest" description="Interaction with substrate tRNA" evidence="10">
    <location>
        <begin position="35"/>
        <end position="38"/>
    </location>
</feature>
<dbReference type="GO" id="GO:0052381">
    <property type="term" value="F:tRNA dimethylallyltransferase activity"/>
    <property type="evidence" value="ECO:0007669"/>
    <property type="project" value="UniProtKB-UniRule"/>
</dbReference>
<evidence type="ECO:0000256" key="7">
    <source>
        <dbReference type="ARBA" id="ARBA00022840"/>
    </source>
</evidence>
<evidence type="ECO:0000256" key="4">
    <source>
        <dbReference type="ARBA" id="ARBA00022679"/>
    </source>
</evidence>
<keyword evidence="5 10" id="KW-0819">tRNA processing</keyword>
<feature type="site" description="Interaction with substrate tRNA" evidence="10">
    <location>
        <position position="145"/>
    </location>
</feature>
<dbReference type="InterPro" id="IPR039657">
    <property type="entry name" value="Dimethylallyltransferase"/>
</dbReference>
<comment type="caution">
    <text evidence="10">Lacks conserved residue(s) required for the propagation of feature annotation.</text>
</comment>
<comment type="caution">
    <text evidence="14">The sequence shown here is derived from an EMBL/GenBank/DDBJ whole genome shotgun (WGS) entry which is preliminary data.</text>
</comment>
<dbReference type="Proteomes" id="UP000034246">
    <property type="component" value="Unassembled WGS sequence"/>
</dbReference>
<dbReference type="AlphaFoldDB" id="A0A0G0N644"/>
<dbReference type="SUPFAM" id="SSF52540">
    <property type="entry name" value="P-loop containing nucleoside triphosphate hydrolases"/>
    <property type="match status" value="2"/>
</dbReference>
<dbReference type="PANTHER" id="PTHR11088:SF60">
    <property type="entry name" value="TRNA DIMETHYLALLYLTRANSFERASE"/>
    <property type="match status" value="1"/>
</dbReference>
<comment type="subunit">
    <text evidence="10">Monomer.</text>
</comment>
<dbReference type="HAMAP" id="MF_00185">
    <property type="entry name" value="IPP_trans"/>
    <property type="match status" value="1"/>
</dbReference>
<keyword evidence="4 10" id="KW-0808">Transferase</keyword>
<dbReference type="STRING" id="1618550.UT39_C0004G0013"/>
<comment type="cofactor">
    <cofactor evidence="1 10">
        <name>Mg(2+)</name>
        <dbReference type="ChEBI" id="CHEBI:18420"/>
    </cofactor>
</comment>
<dbReference type="InterPro" id="IPR018022">
    <property type="entry name" value="IPT"/>
</dbReference>
<protein>
    <recommendedName>
        <fullName evidence="10">tRNA dimethylallyltransferase</fullName>
        <ecNumber evidence="10">2.5.1.75</ecNumber>
    </recommendedName>
    <alternativeName>
        <fullName evidence="10">Dimethylallyl diphosphate:tRNA dimethylallyltransferase</fullName>
        <shortName evidence="10">DMAPP:tRNA dimethylallyltransferase</shortName>
        <shortName evidence="10">DMATase</shortName>
    </alternativeName>
    <alternativeName>
        <fullName evidence="10">Isopentenyl-diphosphate:tRNA isopentenyltransferase</fullName>
        <shortName evidence="10">IPP transferase</shortName>
        <shortName evidence="10">IPPT</shortName>
        <shortName evidence="10">IPTase</shortName>
    </alternativeName>
</protein>
<comment type="catalytic activity">
    <reaction evidence="9 10 11">
        <text>adenosine(37) in tRNA + dimethylallyl diphosphate = N(6)-dimethylallyladenosine(37) in tRNA + diphosphate</text>
        <dbReference type="Rhea" id="RHEA:26482"/>
        <dbReference type="Rhea" id="RHEA-COMP:10162"/>
        <dbReference type="Rhea" id="RHEA-COMP:10375"/>
        <dbReference type="ChEBI" id="CHEBI:33019"/>
        <dbReference type="ChEBI" id="CHEBI:57623"/>
        <dbReference type="ChEBI" id="CHEBI:74411"/>
        <dbReference type="ChEBI" id="CHEBI:74415"/>
        <dbReference type="EC" id="2.5.1.75"/>
    </reaction>
</comment>
<evidence type="ECO:0000256" key="9">
    <source>
        <dbReference type="ARBA" id="ARBA00049563"/>
    </source>
</evidence>
<evidence type="ECO:0000256" key="5">
    <source>
        <dbReference type="ARBA" id="ARBA00022694"/>
    </source>
</evidence>
<gene>
    <name evidence="10" type="primary">miaA</name>
    <name evidence="14" type="ORF">UT39_C0004G0013</name>
</gene>
<dbReference type="EC" id="2.5.1.75" evidence="10"/>
<proteinExistence type="inferred from homology"/>
<evidence type="ECO:0000256" key="1">
    <source>
        <dbReference type="ARBA" id="ARBA00001946"/>
    </source>
</evidence>
<name>A0A0G0N644_9BACT</name>
<evidence type="ECO:0000256" key="8">
    <source>
        <dbReference type="ARBA" id="ARBA00022842"/>
    </source>
</evidence>
<feature type="site" description="Interaction with substrate tRNA" evidence="10">
    <location>
        <position position="122"/>
    </location>
</feature>
<evidence type="ECO:0000256" key="13">
    <source>
        <dbReference type="RuleBase" id="RU003785"/>
    </source>
</evidence>
<dbReference type="InterPro" id="IPR027417">
    <property type="entry name" value="P-loop_NTPase"/>
</dbReference>
<keyword evidence="7 10" id="KW-0067">ATP-binding</keyword>
<feature type="binding site" evidence="10">
    <location>
        <begin position="12"/>
        <end position="17"/>
    </location>
    <ligand>
        <name>substrate</name>
    </ligand>
</feature>
<feature type="binding site" evidence="10">
    <location>
        <begin position="10"/>
        <end position="17"/>
    </location>
    <ligand>
        <name>ATP</name>
        <dbReference type="ChEBI" id="CHEBI:30616"/>
    </ligand>
</feature>
<evidence type="ECO:0000256" key="3">
    <source>
        <dbReference type="ARBA" id="ARBA00005842"/>
    </source>
</evidence>
<dbReference type="NCBIfam" id="TIGR00174">
    <property type="entry name" value="miaA"/>
    <property type="match status" value="1"/>
</dbReference>
<organism evidence="14 15">
    <name type="scientific">Candidatus Woesebacteria bacterium GW2011_GWA1_39_21</name>
    <dbReference type="NCBI Taxonomy" id="1618550"/>
    <lineage>
        <taxon>Bacteria</taxon>
        <taxon>Candidatus Woeseibacteriota</taxon>
    </lineage>
</organism>
<evidence type="ECO:0000256" key="2">
    <source>
        <dbReference type="ARBA" id="ARBA00003213"/>
    </source>
</evidence>
<evidence type="ECO:0000256" key="11">
    <source>
        <dbReference type="RuleBase" id="RU003783"/>
    </source>
</evidence>
<evidence type="ECO:0000256" key="6">
    <source>
        <dbReference type="ARBA" id="ARBA00022741"/>
    </source>
</evidence>